<gene>
    <name evidence="6" type="ORF">SETTUDRAFT_155111</name>
</gene>
<dbReference type="GeneID" id="19397481"/>
<dbReference type="InterPro" id="IPR011057">
    <property type="entry name" value="Mss4-like_sf"/>
</dbReference>
<dbReference type="PANTHER" id="PTHR33337:SF31">
    <property type="entry name" value="DUF636 DOMAIN PROTEIN (AFU_ORTHOLOGUE AFUA_2G12650)"/>
    <property type="match status" value="1"/>
</dbReference>
<proteinExistence type="inferred from homology"/>
<sequence length="373" mass="41628">MNDDTVTLTASCLCRSQVHSATVPKSSLPLQAHICHCNTCRHLTGSLHTSLAFWRSPRSTVDLSNFQTFSFSPAFEMLFCPTCSSPIFGAFTDKTRPLGVVTGALDNIATEPEVVRWNDMGFVADTLDGGASLWLRNVNVSGPALKCFQYERRGDNAKEVPEEWYTQQHTIQSTTERNAAVSIRCKCHGVHFLLRRGDYENMSADDLPWNVDPDSRKLKAELCGCDSCRLQNGTDVFYWTFAEMKNISFAGDNDEAGFPLHMDDLTTLVDQRDPRIGSLTYYQSSARVHRYFCRDCSATIFYANSNRPRIIDIAVGVLEAKEGARAEGMLAWSFGTGVGTKEDANGGWRQGVFERIAKAVEEYGKKQDSMEQD</sequence>
<dbReference type="eggNOG" id="ENOG502S13F">
    <property type="taxonomic scope" value="Eukaryota"/>
</dbReference>
<accession>R0JRK4</accession>
<evidence type="ECO:0000256" key="1">
    <source>
        <dbReference type="ARBA" id="ARBA00005495"/>
    </source>
</evidence>
<dbReference type="AlphaFoldDB" id="R0JRK4"/>
<evidence type="ECO:0000259" key="5">
    <source>
        <dbReference type="PROSITE" id="PS51891"/>
    </source>
</evidence>
<dbReference type="GO" id="GO:0046872">
    <property type="term" value="F:metal ion binding"/>
    <property type="evidence" value="ECO:0007669"/>
    <property type="project" value="UniProtKB-KW"/>
</dbReference>
<keyword evidence="2" id="KW-0479">Metal-binding</keyword>
<dbReference type="InterPro" id="IPR006913">
    <property type="entry name" value="CENP-V/GFA"/>
</dbReference>
<evidence type="ECO:0000256" key="3">
    <source>
        <dbReference type="ARBA" id="ARBA00022833"/>
    </source>
</evidence>
<reference evidence="6 7" key="2">
    <citation type="journal article" date="2013" name="PLoS Genet.">
        <title>Comparative genome structure, secondary metabolite, and effector coding capacity across Cochliobolus pathogens.</title>
        <authorList>
            <person name="Condon B.J."/>
            <person name="Leng Y."/>
            <person name="Wu D."/>
            <person name="Bushley K.E."/>
            <person name="Ohm R.A."/>
            <person name="Otillar R."/>
            <person name="Martin J."/>
            <person name="Schackwitz W."/>
            <person name="Grimwood J."/>
            <person name="MohdZainudin N."/>
            <person name="Xue C."/>
            <person name="Wang R."/>
            <person name="Manning V.A."/>
            <person name="Dhillon B."/>
            <person name="Tu Z.J."/>
            <person name="Steffenson B.J."/>
            <person name="Salamov A."/>
            <person name="Sun H."/>
            <person name="Lowry S."/>
            <person name="LaButti K."/>
            <person name="Han J."/>
            <person name="Copeland A."/>
            <person name="Lindquist E."/>
            <person name="Barry K."/>
            <person name="Schmutz J."/>
            <person name="Baker S.E."/>
            <person name="Ciuffetti L.M."/>
            <person name="Grigoriev I.V."/>
            <person name="Zhong S."/>
            <person name="Turgeon B.G."/>
        </authorList>
    </citation>
    <scope>NUCLEOTIDE SEQUENCE [LARGE SCALE GENOMIC DNA]</scope>
    <source>
        <strain evidence="7">28A</strain>
    </source>
</reference>
<feature type="domain" description="CENP-V/GFA" evidence="5">
    <location>
        <begin position="8"/>
        <end position="118"/>
    </location>
</feature>
<dbReference type="SUPFAM" id="SSF51316">
    <property type="entry name" value="Mss4-like"/>
    <property type="match status" value="2"/>
</dbReference>
<comment type="similarity">
    <text evidence="1">Belongs to the Gfa family.</text>
</comment>
<keyword evidence="3" id="KW-0862">Zinc</keyword>
<dbReference type="HOGENOM" id="CLU_038839_2_0_1"/>
<evidence type="ECO:0000256" key="4">
    <source>
        <dbReference type="ARBA" id="ARBA00023239"/>
    </source>
</evidence>
<keyword evidence="7" id="KW-1185">Reference proteome</keyword>
<evidence type="ECO:0000313" key="7">
    <source>
        <dbReference type="Proteomes" id="UP000016935"/>
    </source>
</evidence>
<dbReference type="Gene3D" id="3.90.1590.10">
    <property type="entry name" value="glutathione-dependent formaldehyde- activating enzyme (gfa)"/>
    <property type="match status" value="2"/>
</dbReference>
<keyword evidence="4" id="KW-0456">Lyase</keyword>
<dbReference type="RefSeq" id="XP_008028253.1">
    <property type="nucleotide sequence ID" value="XM_008030062.1"/>
</dbReference>
<reference evidence="6 7" key="1">
    <citation type="journal article" date="2012" name="PLoS Pathog.">
        <title>Diverse lifestyles and strategies of plant pathogenesis encoded in the genomes of eighteen Dothideomycetes fungi.</title>
        <authorList>
            <person name="Ohm R.A."/>
            <person name="Feau N."/>
            <person name="Henrissat B."/>
            <person name="Schoch C.L."/>
            <person name="Horwitz B.A."/>
            <person name="Barry K.W."/>
            <person name="Condon B.J."/>
            <person name="Copeland A.C."/>
            <person name="Dhillon B."/>
            <person name="Glaser F."/>
            <person name="Hesse C.N."/>
            <person name="Kosti I."/>
            <person name="LaButti K."/>
            <person name="Lindquist E.A."/>
            <person name="Lucas S."/>
            <person name="Salamov A.A."/>
            <person name="Bradshaw R.E."/>
            <person name="Ciuffetti L."/>
            <person name="Hamelin R.C."/>
            <person name="Kema G.H.J."/>
            <person name="Lawrence C."/>
            <person name="Scott J.A."/>
            <person name="Spatafora J.W."/>
            <person name="Turgeon B.G."/>
            <person name="de Wit P.J.G.M."/>
            <person name="Zhong S."/>
            <person name="Goodwin S.B."/>
            <person name="Grigoriev I.V."/>
        </authorList>
    </citation>
    <scope>NUCLEOTIDE SEQUENCE [LARGE SCALE GENOMIC DNA]</scope>
    <source>
        <strain evidence="7">28A</strain>
    </source>
</reference>
<name>R0JRK4_EXST2</name>
<dbReference type="PANTHER" id="PTHR33337">
    <property type="entry name" value="GFA DOMAIN-CONTAINING PROTEIN"/>
    <property type="match status" value="1"/>
</dbReference>
<organism evidence="6 7">
    <name type="scientific">Exserohilum turcicum (strain 28A)</name>
    <name type="common">Northern leaf blight fungus</name>
    <name type="synonym">Setosphaeria turcica</name>
    <dbReference type="NCBI Taxonomy" id="671987"/>
    <lineage>
        <taxon>Eukaryota</taxon>
        <taxon>Fungi</taxon>
        <taxon>Dikarya</taxon>
        <taxon>Ascomycota</taxon>
        <taxon>Pezizomycotina</taxon>
        <taxon>Dothideomycetes</taxon>
        <taxon>Pleosporomycetidae</taxon>
        <taxon>Pleosporales</taxon>
        <taxon>Pleosporineae</taxon>
        <taxon>Pleosporaceae</taxon>
        <taxon>Exserohilum</taxon>
    </lineage>
</organism>
<protein>
    <recommendedName>
        <fullName evidence="5">CENP-V/GFA domain-containing protein</fullName>
    </recommendedName>
</protein>
<evidence type="ECO:0000256" key="2">
    <source>
        <dbReference type="ARBA" id="ARBA00022723"/>
    </source>
</evidence>
<dbReference type="Pfam" id="PF04828">
    <property type="entry name" value="GFA"/>
    <property type="match status" value="1"/>
</dbReference>
<dbReference type="Proteomes" id="UP000016935">
    <property type="component" value="Unassembled WGS sequence"/>
</dbReference>
<evidence type="ECO:0000313" key="6">
    <source>
        <dbReference type="EMBL" id="EOA83748.1"/>
    </source>
</evidence>
<dbReference type="OrthoDB" id="5422068at2759"/>
<dbReference type="EMBL" id="KB908814">
    <property type="protein sequence ID" value="EOA83748.1"/>
    <property type="molecule type" value="Genomic_DNA"/>
</dbReference>
<dbReference type="GO" id="GO:0016846">
    <property type="term" value="F:carbon-sulfur lyase activity"/>
    <property type="evidence" value="ECO:0007669"/>
    <property type="project" value="InterPro"/>
</dbReference>
<dbReference type="PROSITE" id="PS51891">
    <property type="entry name" value="CENP_V_GFA"/>
    <property type="match status" value="1"/>
</dbReference>